<keyword evidence="4" id="KW-0539">Nucleus</keyword>
<evidence type="ECO:0000259" key="7">
    <source>
        <dbReference type="Pfam" id="PF21796"/>
    </source>
</evidence>
<feature type="region of interest" description="Disordered" evidence="5">
    <location>
        <begin position="265"/>
        <end position="342"/>
    </location>
</feature>
<reference evidence="8" key="2">
    <citation type="journal article" date="2023" name="Plants (Basel)">
        <title>Annotation of the Turnera subulata (Passifloraceae) Draft Genome Reveals the S-Locus Evolved after the Divergence of Turneroideae from Passifloroideae in a Stepwise Manner.</title>
        <authorList>
            <person name="Henning P.M."/>
            <person name="Roalson E.H."/>
            <person name="Mir W."/>
            <person name="McCubbin A.G."/>
            <person name="Shore J.S."/>
        </authorList>
    </citation>
    <scope>NUCLEOTIDE SEQUENCE</scope>
    <source>
        <strain evidence="8">F60SS</strain>
    </source>
</reference>
<feature type="region of interest" description="Disordered" evidence="5">
    <location>
        <begin position="1"/>
        <end position="33"/>
    </location>
</feature>
<dbReference type="PANTHER" id="PTHR15272">
    <property type="entry name" value="CHROMATIN ASSEMBLY FACTOR 1 SUBUNIT A CAF-1 SUBUNIT A"/>
    <property type="match status" value="1"/>
</dbReference>
<feature type="region of interest" description="Disordered" evidence="5">
    <location>
        <begin position="473"/>
        <end position="496"/>
    </location>
</feature>
<feature type="compositionally biased region" description="Acidic residues" evidence="5">
    <location>
        <begin position="555"/>
        <end position="564"/>
    </location>
</feature>
<dbReference type="Proteomes" id="UP001141552">
    <property type="component" value="Unassembled WGS sequence"/>
</dbReference>
<dbReference type="EMBL" id="JAKUCV010006836">
    <property type="protein sequence ID" value="KAJ4825664.1"/>
    <property type="molecule type" value="Genomic_DNA"/>
</dbReference>
<evidence type="ECO:0008006" key="10">
    <source>
        <dbReference type="Google" id="ProtNLM"/>
    </source>
</evidence>
<evidence type="ECO:0000256" key="3">
    <source>
        <dbReference type="ARBA" id="ARBA00023204"/>
    </source>
</evidence>
<keyword evidence="9" id="KW-1185">Reference proteome</keyword>
<feature type="region of interest" description="Disordered" evidence="5">
    <location>
        <begin position="808"/>
        <end position="843"/>
    </location>
</feature>
<evidence type="ECO:0000313" key="8">
    <source>
        <dbReference type="EMBL" id="KAJ4825664.1"/>
    </source>
</evidence>
<feature type="domain" description="Chromatin assembly factor 1 subunit A dimerization" evidence="6">
    <location>
        <begin position="497"/>
        <end position="563"/>
    </location>
</feature>
<feature type="region of interest" description="Disordered" evidence="5">
    <location>
        <begin position="354"/>
        <end position="385"/>
    </location>
</feature>
<dbReference type="GO" id="GO:0006281">
    <property type="term" value="P:DNA repair"/>
    <property type="evidence" value="ECO:0007669"/>
    <property type="project" value="UniProtKB-KW"/>
</dbReference>
<feature type="domain" description="Chromatin assembly factor 1 subunit Cac1-like C-terminal" evidence="7">
    <location>
        <begin position="725"/>
        <end position="775"/>
    </location>
</feature>
<dbReference type="Pfam" id="PF21796">
    <property type="entry name" value="Cac1_C"/>
    <property type="match status" value="1"/>
</dbReference>
<dbReference type="AlphaFoldDB" id="A0A9Q0F679"/>
<accession>A0A9Q0F679</accession>
<evidence type="ECO:0000256" key="1">
    <source>
        <dbReference type="ARBA" id="ARBA00004123"/>
    </source>
</evidence>
<keyword evidence="2" id="KW-0227">DNA damage</keyword>
<keyword evidence="3" id="KW-0234">DNA repair</keyword>
<name>A0A9Q0F679_9ROSI</name>
<sequence length="843" mass="95863">MEGTASMAIDGDEEPRSSGQEQPKKSMKRKRGSLTSVAQILGLGSDEKRAKIEELEREMKGLFGYYRQVMEEKAGFGLGFELGSTECGGSVNGMVTLLIEESDLSLSRLVEEVHGKLAGAKVNATAAAVKTAVLFVGQRMMYGVPNVDADVLEDETQTCLWCWETRDLKLVPKSIRGPLKIRRTCRRKIQERITAVSAMITALQKSEVDQDYENDLVIASEKLGKVLREAEIRLLVDSMLEKVDTATAGKDAKREEKLLIKQMEKNKREAEKEKKKTDLELQKEKRRTEKEQKRKQEEAEKDEKRREKEELEMRRQQRKQQDEAEKEQRRREKEEAELKKKMAIQKQASIMERFLKRSKTTSPSESGYASSESTTPSPSIQKSEKLPEAVTLSIDYALSSSGDITTTDIFKSHLSSWHHLGRSIRLGCKEHWSVRRKPKTELFRKLKLTATKELVHCDGSSVEKLVSNWEERTSDDKPCFENSEGSSDIKKSKQRRQLLQFDKSPRPAFYGIWPKKSQLVGPRHPFRKDPDLDYDVDSDEEWEEEEPGESLSDCDKDDEEENLEEGCIKADEEEESEDGFFVPDGYFSEDEGVQIDRMETDLSEEARCSPGTKSDHESEEFSALLRQQKYLNDLTHKALRKVQPLVIINLMHEKNQGVMTEDRKSTSELEIKCLQALSMRAFPGATQIEITIDCMVAEDQDPLLSNGKNSNTPISSMTAFEDSDMPTVVSTIQSCPQSLGKVMEALQQKFPSVSKTQLRSKVREISDFVDNRWQVKKEILHEFGMPVSPEKRTGRSQNIASFFSKRCLPPADKRVNPTETSPQDPLRQGSVVDGQQRCTSNPQ</sequence>
<dbReference type="PANTHER" id="PTHR15272:SF0">
    <property type="entry name" value="CHROMATIN ASSEMBLY FACTOR 1 SUBUNIT A"/>
    <property type="match status" value="1"/>
</dbReference>
<proteinExistence type="predicted"/>
<dbReference type="OrthoDB" id="440676at2759"/>
<feature type="region of interest" description="Disordered" evidence="5">
    <location>
        <begin position="520"/>
        <end position="564"/>
    </location>
</feature>
<feature type="compositionally biased region" description="Basic and acidic residues" evidence="5">
    <location>
        <begin position="265"/>
        <end position="340"/>
    </location>
</feature>
<evidence type="ECO:0000313" key="9">
    <source>
        <dbReference type="Proteomes" id="UP001141552"/>
    </source>
</evidence>
<dbReference type="GO" id="GO:0005634">
    <property type="term" value="C:nucleus"/>
    <property type="evidence" value="ECO:0007669"/>
    <property type="project" value="UniProtKB-SubCell"/>
</dbReference>
<evidence type="ECO:0000256" key="5">
    <source>
        <dbReference type="SAM" id="MobiDB-lite"/>
    </source>
</evidence>
<gene>
    <name evidence="8" type="ORF">Tsubulata_043587</name>
</gene>
<feature type="compositionally biased region" description="Low complexity" evidence="5">
    <location>
        <begin position="360"/>
        <end position="375"/>
    </location>
</feature>
<protein>
    <recommendedName>
        <fullName evidence="10">Chromatin assembly factor 1 subunit FAS1</fullName>
    </recommendedName>
</protein>
<feature type="compositionally biased region" description="Acidic residues" evidence="5">
    <location>
        <begin position="532"/>
        <end position="548"/>
    </location>
</feature>
<dbReference type="InterPro" id="IPR048800">
    <property type="entry name" value="Cac1-like_C"/>
</dbReference>
<dbReference type="Pfam" id="PF12253">
    <property type="entry name" value="CAF1A_dimeriz"/>
    <property type="match status" value="1"/>
</dbReference>
<organism evidence="8 9">
    <name type="scientific">Turnera subulata</name>
    <dbReference type="NCBI Taxonomy" id="218843"/>
    <lineage>
        <taxon>Eukaryota</taxon>
        <taxon>Viridiplantae</taxon>
        <taxon>Streptophyta</taxon>
        <taxon>Embryophyta</taxon>
        <taxon>Tracheophyta</taxon>
        <taxon>Spermatophyta</taxon>
        <taxon>Magnoliopsida</taxon>
        <taxon>eudicotyledons</taxon>
        <taxon>Gunneridae</taxon>
        <taxon>Pentapetalae</taxon>
        <taxon>rosids</taxon>
        <taxon>fabids</taxon>
        <taxon>Malpighiales</taxon>
        <taxon>Passifloraceae</taxon>
        <taxon>Turnera</taxon>
    </lineage>
</organism>
<reference evidence="8" key="1">
    <citation type="submission" date="2022-02" db="EMBL/GenBank/DDBJ databases">
        <authorList>
            <person name="Henning P.M."/>
            <person name="McCubbin A.G."/>
            <person name="Shore J.S."/>
        </authorList>
    </citation>
    <scope>NUCLEOTIDE SEQUENCE</scope>
    <source>
        <strain evidence="8">F60SS</strain>
        <tissue evidence="8">Leaves</tissue>
    </source>
</reference>
<comment type="subcellular location">
    <subcellularLocation>
        <location evidence="1">Nucleus</location>
    </subcellularLocation>
</comment>
<comment type="caution">
    <text evidence="8">The sequence shown here is derived from an EMBL/GenBank/DDBJ whole genome shotgun (WGS) entry which is preliminary data.</text>
</comment>
<evidence type="ECO:0000256" key="2">
    <source>
        <dbReference type="ARBA" id="ARBA00022763"/>
    </source>
</evidence>
<dbReference type="GO" id="GO:0006334">
    <property type="term" value="P:nucleosome assembly"/>
    <property type="evidence" value="ECO:0007669"/>
    <property type="project" value="TreeGrafter"/>
</dbReference>
<dbReference type="InterPro" id="IPR022043">
    <property type="entry name" value="CAF1A_DD"/>
</dbReference>
<evidence type="ECO:0000259" key="6">
    <source>
        <dbReference type="Pfam" id="PF12253"/>
    </source>
</evidence>
<dbReference type="GO" id="GO:0033186">
    <property type="term" value="C:CAF-1 complex"/>
    <property type="evidence" value="ECO:0007669"/>
    <property type="project" value="TreeGrafter"/>
</dbReference>
<evidence type="ECO:0000256" key="4">
    <source>
        <dbReference type="ARBA" id="ARBA00023242"/>
    </source>
</evidence>